<comment type="caution">
    <text evidence="2">The sequence shown here is derived from an EMBL/GenBank/DDBJ whole genome shotgun (WGS) entry which is preliminary data.</text>
</comment>
<sequence>MPHVNEVPPQNNLVPPEVPQIPEVNQGVPWNPEVLPTPVALKLDIAKQVSAGSSLLTFVADCISRAIRAEYWTNQDEETRAHIFRAKKEERAMLKQSQSKQNQDFHSKGQTSNYDHNSKQFGSNKRNGNVYNQGEQRNYPKKKNNQANGGNIYPICAKCENKHLGVCLIRSNTYYLCDKECHYAINCTLNNQNQNQQRQNKNPNSQLHAVQAKFEGSKIAQGRLEAPEPQARIYAYTKGDDEIGTSHVVTGQISIITHSVITLFDSGASHSFISLEFAQKLGKEGVRWLYPSKPPFYQEKFFCLVIGYEMFQ</sequence>
<dbReference type="EMBL" id="BTGU01000026">
    <property type="protein sequence ID" value="GMN47788.1"/>
    <property type="molecule type" value="Genomic_DNA"/>
</dbReference>
<dbReference type="AlphaFoldDB" id="A0AA88AKE9"/>
<keyword evidence="3" id="KW-1185">Reference proteome</keyword>
<feature type="compositionally biased region" description="Polar residues" evidence="1">
    <location>
        <begin position="95"/>
        <end position="136"/>
    </location>
</feature>
<dbReference type="Proteomes" id="UP001187192">
    <property type="component" value="Unassembled WGS sequence"/>
</dbReference>
<reference evidence="2" key="1">
    <citation type="submission" date="2023-07" db="EMBL/GenBank/DDBJ databases">
        <title>draft genome sequence of fig (Ficus carica).</title>
        <authorList>
            <person name="Takahashi T."/>
            <person name="Nishimura K."/>
        </authorList>
    </citation>
    <scope>NUCLEOTIDE SEQUENCE</scope>
</reference>
<protein>
    <submittedName>
        <fullName evidence="2">Uncharacterized protein</fullName>
    </submittedName>
</protein>
<evidence type="ECO:0000313" key="2">
    <source>
        <dbReference type="EMBL" id="GMN47788.1"/>
    </source>
</evidence>
<dbReference type="CDD" id="cd00303">
    <property type="entry name" value="retropepsin_like"/>
    <property type="match status" value="1"/>
</dbReference>
<proteinExistence type="predicted"/>
<dbReference type="InterPro" id="IPR021109">
    <property type="entry name" value="Peptidase_aspartic_dom_sf"/>
</dbReference>
<evidence type="ECO:0000256" key="1">
    <source>
        <dbReference type="SAM" id="MobiDB-lite"/>
    </source>
</evidence>
<organism evidence="2 3">
    <name type="scientific">Ficus carica</name>
    <name type="common">Common fig</name>
    <dbReference type="NCBI Taxonomy" id="3494"/>
    <lineage>
        <taxon>Eukaryota</taxon>
        <taxon>Viridiplantae</taxon>
        <taxon>Streptophyta</taxon>
        <taxon>Embryophyta</taxon>
        <taxon>Tracheophyta</taxon>
        <taxon>Spermatophyta</taxon>
        <taxon>Magnoliopsida</taxon>
        <taxon>eudicotyledons</taxon>
        <taxon>Gunneridae</taxon>
        <taxon>Pentapetalae</taxon>
        <taxon>rosids</taxon>
        <taxon>fabids</taxon>
        <taxon>Rosales</taxon>
        <taxon>Moraceae</taxon>
        <taxon>Ficeae</taxon>
        <taxon>Ficus</taxon>
    </lineage>
</organism>
<gene>
    <name evidence="2" type="ORF">TIFTF001_016964</name>
</gene>
<dbReference type="Gene3D" id="2.40.70.10">
    <property type="entry name" value="Acid Proteases"/>
    <property type="match status" value="1"/>
</dbReference>
<evidence type="ECO:0000313" key="3">
    <source>
        <dbReference type="Proteomes" id="UP001187192"/>
    </source>
</evidence>
<accession>A0AA88AKE9</accession>
<feature type="region of interest" description="Disordered" evidence="1">
    <location>
        <begin position="91"/>
        <end position="147"/>
    </location>
</feature>
<dbReference type="Pfam" id="PF08284">
    <property type="entry name" value="RVP_2"/>
    <property type="match status" value="1"/>
</dbReference>
<name>A0AA88AKE9_FICCA</name>